<comment type="caution">
    <text evidence="2">The sequence shown here is derived from an EMBL/GenBank/DDBJ whole genome shotgun (WGS) entry which is preliminary data.</text>
</comment>
<accession>A0ABW9Y5F0</accession>
<sequence length="175" mass="19472">MTGFSQSYRMVSSTDQPNAGLKSDPAHSRRSAQIVVFGERPGPLDPLLDWLEEKGACITHTPLRRLPLDWFDTHADSHDVALVDADYLGDEGAMIDFGMRLRRFCPGMPIIMASRRVTASDYSTERMAICDVTLRMPVSRGDLLEALSAALENHNLWIERRDRNHPAIADAPPAA</sequence>
<name>A0ABW9Y5F0_9RHOB</name>
<proteinExistence type="predicted"/>
<dbReference type="Proteomes" id="UP001517376">
    <property type="component" value="Unassembled WGS sequence"/>
</dbReference>
<evidence type="ECO:0000313" key="2">
    <source>
        <dbReference type="EMBL" id="NBE07786.1"/>
    </source>
</evidence>
<keyword evidence="3" id="KW-1185">Reference proteome</keyword>
<evidence type="ECO:0000256" key="1">
    <source>
        <dbReference type="SAM" id="MobiDB-lite"/>
    </source>
</evidence>
<reference evidence="3" key="1">
    <citation type="submission" date="2020-01" db="EMBL/GenBank/DDBJ databases">
        <title>Sphingomonas sp. strain CSW-10.</title>
        <authorList>
            <person name="Chen W.-M."/>
        </authorList>
    </citation>
    <scope>NUCLEOTIDE SEQUENCE [LARGE SCALE GENOMIC DNA]</scope>
    <source>
        <strain evidence="3">CCP-1</strain>
    </source>
</reference>
<dbReference type="SUPFAM" id="SSF52172">
    <property type="entry name" value="CheY-like"/>
    <property type="match status" value="1"/>
</dbReference>
<feature type="compositionally biased region" description="Polar residues" evidence="1">
    <location>
        <begin position="1"/>
        <end position="17"/>
    </location>
</feature>
<protein>
    <recommendedName>
        <fullName evidence="4">Response regulator</fullName>
    </recommendedName>
</protein>
<evidence type="ECO:0000313" key="3">
    <source>
        <dbReference type="Proteomes" id="UP001517376"/>
    </source>
</evidence>
<evidence type="ECO:0008006" key="4">
    <source>
        <dbReference type="Google" id="ProtNLM"/>
    </source>
</evidence>
<dbReference type="InterPro" id="IPR011006">
    <property type="entry name" value="CheY-like_superfamily"/>
</dbReference>
<feature type="region of interest" description="Disordered" evidence="1">
    <location>
        <begin position="1"/>
        <end position="27"/>
    </location>
</feature>
<dbReference type="EMBL" id="JAAATW010000002">
    <property type="protein sequence ID" value="NBE07786.1"/>
    <property type="molecule type" value="Genomic_DNA"/>
</dbReference>
<gene>
    <name evidence="2" type="ORF">GU920_09570</name>
</gene>
<organism evidence="2 3">
    <name type="scientific">Paragemmobacter ruber</name>
    <dbReference type="NCBI Taxonomy" id="1985673"/>
    <lineage>
        <taxon>Bacteria</taxon>
        <taxon>Pseudomonadati</taxon>
        <taxon>Pseudomonadota</taxon>
        <taxon>Alphaproteobacteria</taxon>
        <taxon>Rhodobacterales</taxon>
        <taxon>Paracoccaceae</taxon>
        <taxon>Paragemmobacter</taxon>
    </lineage>
</organism>
<dbReference type="RefSeq" id="WP_161766804.1">
    <property type="nucleotide sequence ID" value="NZ_JAAATW010000002.1"/>
</dbReference>